<dbReference type="SUPFAM" id="SSF52490">
    <property type="entry name" value="Tubulin nucleotide-binding domain-like"/>
    <property type="match status" value="1"/>
</dbReference>
<keyword evidence="4 8" id="KW-0493">Microtubule</keyword>
<dbReference type="InterPro" id="IPR017975">
    <property type="entry name" value="Tubulin_CS"/>
</dbReference>
<dbReference type="AlphaFoldDB" id="J7GAG3"/>
<dbReference type="PRINTS" id="PR01161">
    <property type="entry name" value="TUBULIN"/>
</dbReference>
<dbReference type="Gene3D" id="1.10.287.600">
    <property type="entry name" value="Helix hairpin bin"/>
    <property type="match status" value="1"/>
</dbReference>
<evidence type="ECO:0000313" key="11">
    <source>
        <dbReference type="Proteomes" id="UP000243348"/>
    </source>
</evidence>
<dbReference type="InterPro" id="IPR023123">
    <property type="entry name" value="Tubulin_C"/>
</dbReference>
<comment type="similarity">
    <text evidence="2 8">Belongs to the tubulin family.</text>
</comment>
<evidence type="ECO:0000259" key="9">
    <source>
        <dbReference type="SMART" id="SM00864"/>
    </source>
</evidence>
<evidence type="ECO:0000256" key="6">
    <source>
        <dbReference type="ARBA" id="ARBA00023134"/>
    </source>
</evidence>
<organism evidence="10 11">
    <name type="scientific">Chroomonas mesostigmatica CCMP1168</name>
    <dbReference type="NCBI Taxonomy" id="1195612"/>
    <lineage>
        <taxon>Eukaryota</taxon>
        <taxon>Cryptophyceae</taxon>
        <taxon>Pyrenomonadales</taxon>
        <taxon>Chroomonadaceae</taxon>
        <taxon>Chroomonas</taxon>
    </lineage>
</organism>
<dbReference type="PRINTS" id="PR01164">
    <property type="entry name" value="GAMMATUBULIN"/>
</dbReference>
<dbReference type="GO" id="GO:0007020">
    <property type="term" value="P:microtubule nucleation"/>
    <property type="evidence" value="ECO:0007669"/>
    <property type="project" value="InterPro"/>
</dbReference>
<dbReference type="InterPro" id="IPR000217">
    <property type="entry name" value="Tubulin"/>
</dbReference>
<proteinExistence type="inferred from homology"/>
<dbReference type="Proteomes" id="UP000243348">
    <property type="component" value="Nucleomorph 2"/>
</dbReference>
<dbReference type="EMBL" id="CP003681">
    <property type="protein sequence ID" value="AFP65465.1"/>
    <property type="molecule type" value="Genomic_DNA"/>
</dbReference>
<accession>J7GAG3</accession>
<dbReference type="GO" id="GO:0000930">
    <property type="term" value="C:gamma-tubulin complex"/>
    <property type="evidence" value="ECO:0007669"/>
    <property type="project" value="InterPro"/>
</dbReference>
<comment type="function">
    <text evidence="8">Tubulin is the major constituent of microtubules, protein filaments consisting of alpha- and beta-tubulin heterodimers. Gamma-tubulin is a key component of the gamma-tubulin ring complex (gTuRC) which mediates microtubule nucleation. The gTuRC regulates the minus-end nucleation of alpha-beta tubulin heterodimers that grow into microtubule protafilaments, a critical step in centrosome duplication and spindle formation.</text>
</comment>
<sequence>MSRETYTIQIGRCGIHSGHELWKQLCSEHKLNPEGKSYKNQKKFSNENKDIFFKETSNGKFLPRALLFDLEPRVLHNLNRSAYKSLYDKKNIIFSTQSAGNNWAKGYYQSIDYQVQLEENFRKNSEKCENLGIFNIIHSISGGTGAGAGSLVIEILRDEFPGKFINCYSIVPSQMEASETVVQPYNSILSYRWLTLYADCVTFFDNSSLEKIISSDTEIGNINFKHINFLISKIINSSTENIRFPINSNQSLESSLMSIIPMPNLHFISAGISNWAFFQKKKSTILTKIDSVKSFFDNNSVSCPFDEGKLISSIYFLNNSSNSLNFSNLLKKIHQEKKIKYTQWNPITINITNLNLVKKTKTTVPGDICLVNHTIVKNFFISTLNQYDVLRKRNAFLNNYLKNFSSGDGIELFADAKETVQSLVEEYEKAESSLFF</sequence>
<dbReference type="InterPro" id="IPR008280">
    <property type="entry name" value="Tub_FtsZ_C"/>
</dbReference>
<evidence type="ECO:0000256" key="2">
    <source>
        <dbReference type="ARBA" id="ARBA00009636"/>
    </source>
</evidence>
<evidence type="ECO:0000256" key="1">
    <source>
        <dbReference type="ARBA" id="ARBA00004267"/>
    </source>
</evidence>
<keyword evidence="10" id="KW-0542">Nucleomorph</keyword>
<keyword evidence="5 8" id="KW-0547">Nucleotide-binding</keyword>
<evidence type="ECO:0000256" key="5">
    <source>
        <dbReference type="ARBA" id="ARBA00022741"/>
    </source>
</evidence>
<dbReference type="CDD" id="cd02188">
    <property type="entry name" value="gamma_tubulin"/>
    <property type="match status" value="1"/>
</dbReference>
<reference evidence="10 11" key="1">
    <citation type="journal article" date="2012" name="Genome Biol. Evol.">
        <title>Nucleomorph genome sequence of the cryptophyte alga Chroomonas mesostigmatica CCMP1168 reveals lineage-specific gene loss and genome complexity.</title>
        <authorList>
            <person name="Moore C.E."/>
            <person name="Curtis B."/>
            <person name="Mills T."/>
            <person name="Tanifuji G."/>
            <person name="Archibald J.M."/>
        </authorList>
    </citation>
    <scope>NUCLEOTIDE SEQUENCE [LARGE SCALE GENOMIC DNA]</scope>
    <source>
        <strain evidence="10 11">CCMP1168</strain>
    </source>
</reference>
<dbReference type="InterPro" id="IPR036525">
    <property type="entry name" value="Tubulin/FtsZ_GTPase_sf"/>
</dbReference>
<keyword evidence="7" id="KW-0206">Cytoskeleton</keyword>
<protein>
    <recommendedName>
        <fullName evidence="8">Tubulin gamma chain</fullName>
    </recommendedName>
</protein>
<evidence type="ECO:0000256" key="4">
    <source>
        <dbReference type="ARBA" id="ARBA00022701"/>
    </source>
</evidence>
<evidence type="ECO:0000313" key="10">
    <source>
        <dbReference type="EMBL" id="AFP65465.1"/>
    </source>
</evidence>
<name>J7GAG3_9CRYP</name>
<dbReference type="PROSITE" id="PS00227">
    <property type="entry name" value="TUBULIN"/>
    <property type="match status" value="1"/>
</dbReference>
<dbReference type="GO" id="GO:0005874">
    <property type="term" value="C:microtubule"/>
    <property type="evidence" value="ECO:0007669"/>
    <property type="project" value="UniProtKB-KW"/>
</dbReference>
<dbReference type="Pfam" id="PF00091">
    <property type="entry name" value="Tubulin"/>
    <property type="match status" value="1"/>
</dbReference>
<keyword evidence="3" id="KW-0963">Cytoplasm</keyword>
<dbReference type="GO" id="GO:0005525">
    <property type="term" value="F:GTP binding"/>
    <property type="evidence" value="ECO:0007669"/>
    <property type="project" value="UniProtKB-UniRule"/>
</dbReference>
<dbReference type="PANTHER" id="PTHR11588">
    <property type="entry name" value="TUBULIN"/>
    <property type="match status" value="1"/>
</dbReference>
<dbReference type="SUPFAM" id="SSF55307">
    <property type="entry name" value="Tubulin C-terminal domain-like"/>
    <property type="match status" value="1"/>
</dbReference>
<geneLocation type="nucleomorph" evidence="10"/>
<evidence type="ECO:0000256" key="7">
    <source>
        <dbReference type="ARBA" id="ARBA00023212"/>
    </source>
</evidence>
<feature type="domain" description="Tubulin/FtsZ GTPase" evidence="9">
    <location>
        <begin position="49"/>
        <end position="246"/>
    </location>
</feature>
<dbReference type="SMART" id="SM00864">
    <property type="entry name" value="Tubulin"/>
    <property type="match status" value="1"/>
</dbReference>
<dbReference type="InterPro" id="IPR003008">
    <property type="entry name" value="Tubulin_FtsZ_GTPase"/>
</dbReference>
<comment type="subcellular location">
    <subcellularLocation>
        <location evidence="1">Cytoplasm</location>
        <location evidence="1">Cytoskeleton</location>
        <location evidence="1">Microtubule organizing center</location>
    </subcellularLocation>
</comment>
<dbReference type="InterPro" id="IPR002454">
    <property type="entry name" value="Gamma_tubulin"/>
</dbReference>
<dbReference type="Gene3D" id="3.40.50.1440">
    <property type="entry name" value="Tubulin/FtsZ, GTPase domain"/>
    <property type="match status" value="1"/>
</dbReference>
<gene>
    <name evidence="10" type="primary">tubG</name>
    <name evidence="10" type="ORF">CMESO_295</name>
</gene>
<evidence type="ECO:0000256" key="8">
    <source>
        <dbReference type="RuleBase" id="RU000352"/>
    </source>
</evidence>
<evidence type="ECO:0000256" key="3">
    <source>
        <dbReference type="ARBA" id="ARBA00022490"/>
    </source>
</evidence>
<dbReference type="GO" id="GO:0031122">
    <property type="term" value="P:cytoplasmic microtubule organization"/>
    <property type="evidence" value="ECO:0007669"/>
    <property type="project" value="InterPro"/>
</dbReference>
<keyword evidence="6 8" id="KW-0342">GTP-binding</keyword>